<dbReference type="EMBL" id="JAAIUW010000012">
    <property type="protein sequence ID" value="KAF7807965.1"/>
    <property type="molecule type" value="Genomic_DNA"/>
</dbReference>
<keyword evidence="2" id="KW-1185">Reference proteome</keyword>
<organism evidence="1 2">
    <name type="scientific">Senna tora</name>
    <dbReference type="NCBI Taxonomy" id="362788"/>
    <lineage>
        <taxon>Eukaryota</taxon>
        <taxon>Viridiplantae</taxon>
        <taxon>Streptophyta</taxon>
        <taxon>Embryophyta</taxon>
        <taxon>Tracheophyta</taxon>
        <taxon>Spermatophyta</taxon>
        <taxon>Magnoliopsida</taxon>
        <taxon>eudicotyledons</taxon>
        <taxon>Gunneridae</taxon>
        <taxon>Pentapetalae</taxon>
        <taxon>rosids</taxon>
        <taxon>fabids</taxon>
        <taxon>Fabales</taxon>
        <taxon>Fabaceae</taxon>
        <taxon>Caesalpinioideae</taxon>
        <taxon>Cassia clade</taxon>
        <taxon>Senna</taxon>
    </lineage>
</organism>
<protein>
    <submittedName>
        <fullName evidence="1">Uncharacterized protein</fullName>
    </submittedName>
</protein>
<dbReference type="AlphaFoldDB" id="A0A834W3F3"/>
<reference evidence="1" key="1">
    <citation type="submission" date="2020-09" db="EMBL/GenBank/DDBJ databases">
        <title>Genome-Enabled Discovery of Anthraquinone Biosynthesis in Senna tora.</title>
        <authorList>
            <person name="Kang S.-H."/>
            <person name="Pandey R.P."/>
            <person name="Lee C.-M."/>
            <person name="Sim J.-S."/>
            <person name="Jeong J.-T."/>
            <person name="Choi B.-S."/>
            <person name="Jung M."/>
            <person name="Ginzburg D."/>
            <person name="Zhao K."/>
            <person name="Won S.Y."/>
            <person name="Oh T.-J."/>
            <person name="Yu Y."/>
            <person name="Kim N.-H."/>
            <person name="Lee O.R."/>
            <person name="Lee T.-H."/>
            <person name="Bashyal P."/>
            <person name="Kim T.-S."/>
            <person name="Lee W.-H."/>
            <person name="Kawkins C."/>
            <person name="Kim C.-K."/>
            <person name="Kim J.S."/>
            <person name="Ahn B.O."/>
            <person name="Rhee S.Y."/>
            <person name="Sohng J.K."/>
        </authorList>
    </citation>
    <scope>NUCLEOTIDE SEQUENCE</scope>
    <source>
        <tissue evidence="1">Leaf</tissue>
    </source>
</reference>
<comment type="caution">
    <text evidence="1">The sequence shown here is derived from an EMBL/GenBank/DDBJ whole genome shotgun (WGS) entry which is preliminary data.</text>
</comment>
<accession>A0A834W3F3</accession>
<evidence type="ECO:0000313" key="2">
    <source>
        <dbReference type="Proteomes" id="UP000634136"/>
    </source>
</evidence>
<sequence length="105" mass="11661">MNEFRSLEPLKLSSNAVLCDIGDGLGKSAGSSVVWINRKASQAADWLAKLALKGEVPRDWVCCPPPLLASFLMMDFMGFGCMEVDRDALQHENMYIIQHTVPRYG</sequence>
<gene>
    <name evidence="1" type="ORF">G2W53_040126</name>
</gene>
<name>A0A834W3F3_9FABA</name>
<dbReference type="Proteomes" id="UP000634136">
    <property type="component" value="Unassembled WGS sequence"/>
</dbReference>
<evidence type="ECO:0000313" key="1">
    <source>
        <dbReference type="EMBL" id="KAF7807965.1"/>
    </source>
</evidence>
<proteinExistence type="predicted"/>